<dbReference type="AlphaFoldDB" id="A0A7X6KY09"/>
<dbReference type="Gene3D" id="3.90.1300.10">
    <property type="entry name" value="Amidase signature (AS) domain"/>
    <property type="match status" value="1"/>
</dbReference>
<evidence type="ECO:0000259" key="2">
    <source>
        <dbReference type="Pfam" id="PF01425"/>
    </source>
</evidence>
<dbReference type="PANTHER" id="PTHR11895:SF7">
    <property type="entry name" value="GLUTAMYL-TRNA(GLN) AMIDOTRANSFERASE SUBUNIT A, MITOCHONDRIAL"/>
    <property type="match status" value="1"/>
</dbReference>
<comment type="caution">
    <text evidence="3">The sequence shown here is derived from an EMBL/GenBank/DDBJ whole genome shotgun (WGS) entry which is preliminary data.</text>
</comment>
<sequence>MTPAPHDRPAVDLVADLRSGATTPTALTEHFLARIAALNDRVGAFATVTPEPARERAASLGEPRGVLWGLPTADKDLSNRAGVPTGFGSRVFAGERRFVPEVSDDIVRVLDEAGVVSLGKTAAPEFGFPSYTETLVGPPARNPWDLGRGAGGSSGGAAAAVASGMLPVAPGSDGGGSVRIPAAACGLVGLKTTRGLLPAGGGVESLGGLVTHGPIARTTADAALLLEGMLPRSADGSVPHPRTLRTAAGPAGSYLAAAQRPEIGRLRIGVSAFSAWEGAYDIRLGDEARAALDLAARTLSDLGHEVVDTGRWEPDPAYAPAFRTLWMAGASAVPIDDPAAMELLEPLTRWLIGVGRQVPARQVVEAVTALAAFERTLVGRVSAYDAVLLPGMAQTPRPIGWYDAEDPERNFAQQCEYTPYTSMINVAGLPALAAPVSWTAPADGAPAGLPMGVQLVGSPGAERTLLSLSAQLEDVLQWARRRPPVWVTG</sequence>
<dbReference type="EMBL" id="JAAXOX010000013">
    <property type="protein sequence ID" value="NKY24241.1"/>
    <property type="molecule type" value="Genomic_DNA"/>
</dbReference>
<dbReference type="InterPro" id="IPR023631">
    <property type="entry name" value="Amidase_dom"/>
</dbReference>
<dbReference type="SUPFAM" id="SSF75304">
    <property type="entry name" value="Amidase signature (AS) enzymes"/>
    <property type="match status" value="1"/>
</dbReference>
<dbReference type="InterPro" id="IPR036928">
    <property type="entry name" value="AS_sf"/>
</dbReference>
<evidence type="ECO:0000313" key="3">
    <source>
        <dbReference type="EMBL" id="NKY24241.1"/>
    </source>
</evidence>
<proteinExistence type="inferred from homology"/>
<evidence type="ECO:0000256" key="1">
    <source>
        <dbReference type="ARBA" id="ARBA00009199"/>
    </source>
</evidence>
<reference evidence="3 4" key="1">
    <citation type="submission" date="2020-04" db="EMBL/GenBank/DDBJ databases">
        <title>MicrobeNet Type strains.</title>
        <authorList>
            <person name="Nicholson A.C."/>
        </authorList>
    </citation>
    <scope>NUCLEOTIDE SEQUENCE [LARGE SCALE GENOMIC DNA]</scope>
    <source>
        <strain evidence="3 4">ATCC BAA-788</strain>
    </source>
</reference>
<dbReference type="Pfam" id="PF01425">
    <property type="entry name" value="Amidase"/>
    <property type="match status" value="1"/>
</dbReference>
<dbReference type="RefSeq" id="WP_168631372.1">
    <property type="nucleotide sequence ID" value="NZ_BONL01000005.1"/>
</dbReference>
<comment type="similarity">
    <text evidence="1">Belongs to the amidase family.</text>
</comment>
<dbReference type="PANTHER" id="PTHR11895">
    <property type="entry name" value="TRANSAMIDASE"/>
    <property type="match status" value="1"/>
</dbReference>
<evidence type="ECO:0000313" key="4">
    <source>
        <dbReference type="Proteomes" id="UP000581206"/>
    </source>
</evidence>
<feature type="domain" description="Amidase" evidence="2">
    <location>
        <begin position="27"/>
        <end position="466"/>
    </location>
</feature>
<dbReference type="Proteomes" id="UP000581206">
    <property type="component" value="Unassembled WGS sequence"/>
</dbReference>
<name>A0A7X6KY09_9CELL</name>
<dbReference type="InterPro" id="IPR020556">
    <property type="entry name" value="Amidase_CS"/>
</dbReference>
<accession>A0A7X6KY09</accession>
<dbReference type="InterPro" id="IPR000120">
    <property type="entry name" value="Amidase"/>
</dbReference>
<organism evidence="3 4">
    <name type="scientific">Cellulomonas denverensis</name>
    <dbReference type="NCBI Taxonomy" id="264297"/>
    <lineage>
        <taxon>Bacteria</taxon>
        <taxon>Bacillati</taxon>
        <taxon>Actinomycetota</taxon>
        <taxon>Actinomycetes</taxon>
        <taxon>Micrococcales</taxon>
        <taxon>Cellulomonadaceae</taxon>
        <taxon>Cellulomonas</taxon>
    </lineage>
</organism>
<gene>
    <name evidence="3" type="ORF">HGA03_16350</name>
</gene>
<dbReference type="PROSITE" id="PS00571">
    <property type="entry name" value="AMIDASES"/>
    <property type="match status" value="1"/>
</dbReference>
<keyword evidence="4" id="KW-1185">Reference proteome</keyword>
<dbReference type="GO" id="GO:0003824">
    <property type="term" value="F:catalytic activity"/>
    <property type="evidence" value="ECO:0007669"/>
    <property type="project" value="InterPro"/>
</dbReference>
<protein>
    <submittedName>
        <fullName evidence="3">Amidase</fullName>
    </submittedName>
</protein>